<dbReference type="InterPro" id="IPR011009">
    <property type="entry name" value="Kinase-like_dom_sf"/>
</dbReference>
<evidence type="ECO:0000313" key="17">
    <source>
        <dbReference type="EMBL" id="CAG8493972.1"/>
    </source>
</evidence>
<evidence type="ECO:0000256" key="4">
    <source>
        <dbReference type="ARBA" id="ARBA00012967"/>
    </source>
</evidence>
<comment type="similarity">
    <text evidence="3">Belongs to the LDH/MDH superfamily. LDH family.</text>
</comment>
<comment type="caution">
    <text evidence="17">The sequence shown here is derived from an EMBL/GenBank/DDBJ whole genome shotgun (WGS) entry which is preliminary data.</text>
</comment>
<sequence>MVNGSRVAIIGAGSVGASIAFALLLQKISSEILLVDIVSETVEGQVLDLSDANFISSTQVRGGTFQEAGQCDIVVITAGAKQKSGESRVELIERNYKILDYVIGSMKPFNPNIILLIVANPVDVLTRIAQKLSGLPEKQVFGSGTFLDSARLRLKLASVLGVAENAIHSYVLGEHGDSQIIAWSSAQVGGKPLLDFPEVQNLDKEVVAKEIASKAYKIIELKGATYFGIAGCVSMLVQCIVLNQKHIRPLSTYIKEYDCVFSMPVVLGSQGVERVIDISLTEEEKNKLRCSASTLKSICANREQPLEMGKHTFPVLSQQFLVDDKYQFVRELGQGAYGVVCAARNTITGEGVAIKKVTNVFSKTILTKRALREVKLLQHFRGHKNITCLYDMDIINPQDFNEIYLYEELMEADLHAIIRSGQPLTDAHYQSFTYQILCGLKYIHSANVLHRDLKPEDPAANSGFMTEYVATRWYRAPEIMLSFQSYTKAIDLWSVGCILAELLGGRPIFKGRDYVDQLNQILQTLGTPSDLTLSRIGSTRAQEYIRNLPRMQKRPFSKIFPNANTLAIDLLERLLTFDPAQRITVEEALEHPYLAVWHEPNDESVCPEPFDFSSFESIDDPQQMKAIIVKEVANFRASVRRHHVPHLNLANRQNSSASLTKIPDRDTILNSPTAVRGDVDALVAHYVPPGLHKGIGMSEDLERDLSGAGAMDIM</sequence>
<dbReference type="InterPro" id="IPR015955">
    <property type="entry name" value="Lactate_DH/Glyco_Ohase_4_C"/>
</dbReference>
<feature type="transmembrane region" description="Helical" evidence="15">
    <location>
        <begin position="6"/>
        <end position="25"/>
    </location>
</feature>
<dbReference type="Pfam" id="PF00056">
    <property type="entry name" value="Ldh_1_N"/>
    <property type="match status" value="1"/>
</dbReference>
<comment type="subcellular location">
    <subcellularLocation>
        <location evidence="1">Nucleus</location>
    </subcellularLocation>
</comment>
<comment type="pathway">
    <text evidence="2 14">Fermentation; pyruvate fermentation to lactate; (S)-lactate from pyruvate: step 1/1.</text>
</comment>
<dbReference type="InterPro" id="IPR036291">
    <property type="entry name" value="NAD(P)-bd_dom_sf"/>
</dbReference>
<keyword evidence="11 14" id="KW-0520">NAD</keyword>
<evidence type="ECO:0000256" key="13">
    <source>
        <dbReference type="PROSITE-ProRule" id="PRU10141"/>
    </source>
</evidence>
<dbReference type="InterPro" id="IPR018177">
    <property type="entry name" value="L-lactate_DH_AS"/>
</dbReference>
<dbReference type="InterPro" id="IPR001557">
    <property type="entry name" value="L-lactate/malate_DH"/>
</dbReference>
<dbReference type="GO" id="GO:0005737">
    <property type="term" value="C:cytoplasm"/>
    <property type="evidence" value="ECO:0007669"/>
    <property type="project" value="InterPro"/>
</dbReference>
<dbReference type="InterPro" id="IPR022383">
    <property type="entry name" value="Lactate/malate_DH_C"/>
</dbReference>
<organism evidence="17 18">
    <name type="scientific">Cetraspora pellucida</name>
    <dbReference type="NCBI Taxonomy" id="1433469"/>
    <lineage>
        <taxon>Eukaryota</taxon>
        <taxon>Fungi</taxon>
        <taxon>Fungi incertae sedis</taxon>
        <taxon>Mucoromycota</taxon>
        <taxon>Glomeromycotina</taxon>
        <taxon>Glomeromycetes</taxon>
        <taxon>Diversisporales</taxon>
        <taxon>Gigasporaceae</taxon>
        <taxon>Cetraspora</taxon>
    </lineage>
</organism>
<dbReference type="HAMAP" id="MF_00488">
    <property type="entry name" value="Lactate_dehydrog"/>
    <property type="match status" value="1"/>
</dbReference>
<dbReference type="FunFam" id="3.30.200.20:FF:000157">
    <property type="entry name" value="Mitogen-activated protein kinase"/>
    <property type="match status" value="1"/>
</dbReference>
<evidence type="ECO:0000256" key="8">
    <source>
        <dbReference type="ARBA" id="ARBA00022777"/>
    </source>
</evidence>
<keyword evidence="5" id="KW-0723">Serine/threonine-protein kinase</keyword>
<evidence type="ECO:0000256" key="2">
    <source>
        <dbReference type="ARBA" id="ARBA00004843"/>
    </source>
</evidence>
<dbReference type="GO" id="GO:0004674">
    <property type="term" value="F:protein serine/threonine kinase activity"/>
    <property type="evidence" value="ECO:0007669"/>
    <property type="project" value="UniProtKB-KW"/>
</dbReference>
<keyword evidence="8" id="KW-0418">Kinase</keyword>
<evidence type="ECO:0000256" key="11">
    <source>
        <dbReference type="ARBA" id="ARBA00023027"/>
    </source>
</evidence>
<evidence type="ECO:0000256" key="1">
    <source>
        <dbReference type="ARBA" id="ARBA00004123"/>
    </source>
</evidence>
<feature type="domain" description="Protein kinase" evidence="16">
    <location>
        <begin position="326"/>
        <end position="594"/>
    </location>
</feature>
<dbReference type="EMBL" id="CAJVQA010000874">
    <property type="protein sequence ID" value="CAG8493972.1"/>
    <property type="molecule type" value="Genomic_DNA"/>
</dbReference>
<keyword evidence="7 13" id="KW-0547">Nucleotide-binding</keyword>
<dbReference type="InterPro" id="IPR017441">
    <property type="entry name" value="Protein_kinase_ATP_BS"/>
</dbReference>
<keyword evidence="15" id="KW-0812">Transmembrane</keyword>
<evidence type="ECO:0000313" key="18">
    <source>
        <dbReference type="Proteomes" id="UP000789759"/>
    </source>
</evidence>
<dbReference type="SUPFAM" id="SSF56112">
    <property type="entry name" value="Protein kinase-like (PK-like)"/>
    <property type="match status" value="1"/>
</dbReference>
<dbReference type="GO" id="GO:0005634">
    <property type="term" value="C:nucleus"/>
    <property type="evidence" value="ECO:0007669"/>
    <property type="project" value="UniProtKB-SubCell"/>
</dbReference>
<name>A0A9N8ZFF7_9GLOM</name>
<keyword evidence="6" id="KW-0808">Transferase</keyword>
<dbReference type="PRINTS" id="PR00086">
    <property type="entry name" value="LLDHDRGNASE"/>
</dbReference>
<dbReference type="PROSITE" id="PS50011">
    <property type="entry name" value="PROTEIN_KINASE_DOM"/>
    <property type="match status" value="1"/>
</dbReference>
<dbReference type="SUPFAM" id="SSF51735">
    <property type="entry name" value="NAD(P)-binding Rossmann-fold domains"/>
    <property type="match status" value="1"/>
</dbReference>
<dbReference type="Gene3D" id="3.40.50.720">
    <property type="entry name" value="NAD(P)-binding Rossmann-like Domain"/>
    <property type="match status" value="1"/>
</dbReference>
<evidence type="ECO:0000256" key="12">
    <source>
        <dbReference type="ARBA" id="ARBA00023242"/>
    </source>
</evidence>
<evidence type="ECO:0000256" key="9">
    <source>
        <dbReference type="ARBA" id="ARBA00022840"/>
    </source>
</evidence>
<dbReference type="GO" id="GO:0005524">
    <property type="term" value="F:ATP binding"/>
    <property type="evidence" value="ECO:0007669"/>
    <property type="project" value="UniProtKB-UniRule"/>
</dbReference>
<evidence type="ECO:0000259" key="16">
    <source>
        <dbReference type="PROSITE" id="PS50011"/>
    </source>
</evidence>
<gene>
    <name evidence="17" type="ORF">CPELLU_LOCUS2118</name>
</gene>
<keyword evidence="18" id="KW-1185">Reference proteome</keyword>
<dbReference type="OrthoDB" id="192887at2759"/>
<dbReference type="Gene3D" id="3.30.200.20">
    <property type="entry name" value="Phosphorylase Kinase, domain 1"/>
    <property type="match status" value="1"/>
</dbReference>
<evidence type="ECO:0000256" key="5">
    <source>
        <dbReference type="ARBA" id="ARBA00022527"/>
    </source>
</evidence>
<dbReference type="EC" id="1.1.1.27" evidence="4 14"/>
<keyword evidence="15" id="KW-1133">Transmembrane helix</keyword>
<dbReference type="PROSITE" id="PS00064">
    <property type="entry name" value="L_LDH"/>
    <property type="match status" value="1"/>
</dbReference>
<evidence type="ECO:0000256" key="14">
    <source>
        <dbReference type="RuleBase" id="RU000496"/>
    </source>
</evidence>
<keyword evidence="9 13" id="KW-0067">ATP-binding</keyword>
<dbReference type="Gene3D" id="3.90.110.10">
    <property type="entry name" value="Lactate dehydrogenase/glycoside hydrolase, family 4, C-terminal"/>
    <property type="match status" value="1"/>
</dbReference>
<accession>A0A9N8ZFF7</accession>
<dbReference type="InterPro" id="IPR050117">
    <property type="entry name" value="MAPK"/>
</dbReference>
<dbReference type="GO" id="GO:0004459">
    <property type="term" value="F:L-lactate dehydrogenase (NAD+) activity"/>
    <property type="evidence" value="ECO:0007669"/>
    <property type="project" value="UniProtKB-EC"/>
</dbReference>
<feature type="binding site" evidence="13">
    <location>
        <position position="356"/>
    </location>
    <ligand>
        <name>ATP</name>
        <dbReference type="ChEBI" id="CHEBI:30616"/>
    </ligand>
</feature>
<evidence type="ECO:0000256" key="15">
    <source>
        <dbReference type="SAM" id="Phobius"/>
    </source>
</evidence>
<protein>
    <recommendedName>
        <fullName evidence="4 14">L-lactate dehydrogenase</fullName>
        <ecNumber evidence="4 14">1.1.1.27</ecNumber>
    </recommendedName>
</protein>
<evidence type="ECO:0000256" key="6">
    <source>
        <dbReference type="ARBA" id="ARBA00022679"/>
    </source>
</evidence>
<dbReference type="SUPFAM" id="SSF56327">
    <property type="entry name" value="LDH C-terminal domain-like"/>
    <property type="match status" value="1"/>
</dbReference>
<keyword evidence="15" id="KW-0472">Membrane</keyword>
<dbReference type="NCBIfam" id="TIGR01771">
    <property type="entry name" value="L-LDH-NAD"/>
    <property type="match status" value="1"/>
</dbReference>
<evidence type="ECO:0000256" key="7">
    <source>
        <dbReference type="ARBA" id="ARBA00022741"/>
    </source>
</evidence>
<dbReference type="Proteomes" id="UP000789759">
    <property type="component" value="Unassembled WGS sequence"/>
</dbReference>
<dbReference type="InterPro" id="IPR000719">
    <property type="entry name" value="Prot_kinase_dom"/>
</dbReference>
<comment type="catalytic activity">
    <reaction evidence="14">
        <text>(S)-lactate + NAD(+) = pyruvate + NADH + H(+)</text>
        <dbReference type="Rhea" id="RHEA:23444"/>
        <dbReference type="ChEBI" id="CHEBI:15361"/>
        <dbReference type="ChEBI" id="CHEBI:15378"/>
        <dbReference type="ChEBI" id="CHEBI:16651"/>
        <dbReference type="ChEBI" id="CHEBI:57540"/>
        <dbReference type="ChEBI" id="CHEBI:57945"/>
        <dbReference type="EC" id="1.1.1.27"/>
    </reaction>
</comment>
<dbReference type="InterPro" id="IPR011304">
    <property type="entry name" value="L-lactate_DH"/>
</dbReference>
<dbReference type="InterPro" id="IPR001236">
    <property type="entry name" value="Lactate/malate_DH_N"/>
</dbReference>
<dbReference type="PROSITE" id="PS00107">
    <property type="entry name" value="PROTEIN_KINASE_ATP"/>
    <property type="match status" value="1"/>
</dbReference>
<reference evidence="17" key="1">
    <citation type="submission" date="2021-06" db="EMBL/GenBank/DDBJ databases">
        <authorList>
            <person name="Kallberg Y."/>
            <person name="Tangrot J."/>
            <person name="Rosling A."/>
        </authorList>
    </citation>
    <scope>NUCLEOTIDE SEQUENCE</scope>
    <source>
        <strain evidence="17">FL966</strain>
    </source>
</reference>
<evidence type="ECO:0000256" key="10">
    <source>
        <dbReference type="ARBA" id="ARBA00023002"/>
    </source>
</evidence>
<dbReference type="PANTHER" id="PTHR24055">
    <property type="entry name" value="MITOGEN-ACTIVATED PROTEIN KINASE"/>
    <property type="match status" value="1"/>
</dbReference>
<evidence type="ECO:0000256" key="3">
    <source>
        <dbReference type="ARBA" id="ARBA00006054"/>
    </source>
</evidence>
<keyword evidence="12" id="KW-0539">Nucleus</keyword>
<keyword evidence="10 14" id="KW-0560">Oxidoreductase</keyword>
<dbReference type="Pfam" id="PF02866">
    <property type="entry name" value="Ldh_1_C"/>
    <property type="match status" value="1"/>
</dbReference>
<dbReference type="CDD" id="cd00300">
    <property type="entry name" value="LDH_like"/>
    <property type="match status" value="1"/>
</dbReference>
<dbReference type="FunFam" id="1.10.510.10:FF:000624">
    <property type="entry name" value="Mitogen-activated protein kinase"/>
    <property type="match status" value="1"/>
</dbReference>
<dbReference type="GO" id="GO:0019752">
    <property type="term" value="P:carboxylic acid metabolic process"/>
    <property type="evidence" value="ECO:0007669"/>
    <property type="project" value="InterPro"/>
</dbReference>
<dbReference type="Pfam" id="PF00069">
    <property type="entry name" value="Pkinase"/>
    <property type="match status" value="2"/>
</dbReference>
<proteinExistence type="inferred from homology"/>
<dbReference type="Gene3D" id="1.10.510.10">
    <property type="entry name" value="Transferase(Phosphotransferase) domain 1"/>
    <property type="match status" value="1"/>
</dbReference>
<dbReference type="AlphaFoldDB" id="A0A9N8ZFF7"/>